<dbReference type="InterPro" id="IPR013249">
    <property type="entry name" value="RNA_pol_sigma70_r4_t2"/>
</dbReference>
<evidence type="ECO:0000256" key="4">
    <source>
        <dbReference type="ARBA" id="ARBA00023125"/>
    </source>
</evidence>
<comment type="similarity">
    <text evidence="1">Belongs to the sigma-70 factor family. ECF subfamily.</text>
</comment>
<dbReference type="InterPro" id="IPR013325">
    <property type="entry name" value="RNA_pol_sigma_r2"/>
</dbReference>
<comment type="caution">
    <text evidence="7">The sequence shown here is derived from an EMBL/GenBank/DDBJ whole genome shotgun (WGS) entry which is preliminary data.</text>
</comment>
<keyword evidence="4" id="KW-0238">DNA-binding</keyword>
<dbReference type="PANTHER" id="PTHR43133">
    <property type="entry name" value="RNA POLYMERASE ECF-TYPE SIGMA FACTO"/>
    <property type="match status" value="1"/>
</dbReference>
<evidence type="ECO:0000313" key="7">
    <source>
        <dbReference type="EMBL" id="KUF19223.1"/>
    </source>
</evidence>
<proteinExistence type="inferred from homology"/>
<accession>A0A0W7X922</accession>
<evidence type="ECO:0000256" key="2">
    <source>
        <dbReference type="ARBA" id="ARBA00023015"/>
    </source>
</evidence>
<dbReference type="GO" id="GO:0003677">
    <property type="term" value="F:DNA binding"/>
    <property type="evidence" value="ECO:0007669"/>
    <property type="project" value="UniProtKB-KW"/>
</dbReference>
<keyword evidence="3" id="KW-0731">Sigma factor</keyword>
<evidence type="ECO:0000313" key="8">
    <source>
        <dbReference type="Proteomes" id="UP000054804"/>
    </source>
</evidence>
<protein>
    <recommendedName>
        <fullName evidence="6">RNA polymerase sigma factor 70 region 4 type 2 domain-containing protein</fullName>
    </recommendedName>
</protein>
<dbReference type="InterPro" id="IPR036388">
    <property type="entry name" value="WH-like_DNA-bd_sf"/>
</dbReference>
<dbReference type="GO" id="GO:0006352">
    <property type="term" value="P:DNA-templated transcription initiation"/>
    <property type="evidence" value="ECO:0007669"/>
    <property type="project" value="InterPro"/>
</dbReference>
<keyword evidence="5" id="KW-0804">Transcription</keyword>
<dbReference type="STRING" id="1765722.AT728_22040"/>
<feature type="domain" description="RNA polymerase sigma factor 70 region 4 type 2" evidence="6">
    <location>
        <begin position="104"/>
        <end position="150"/>
    </location>
</feature>
<evidence type="ECO:0000256" key="1">
    <source>
        <dbReference type="ARBA" id="ARBA00010641"/>
    </source>
</evidence>
<dbReference type="Gene3D" id="1.10.10.10">
    <property type="entry name" value="Winged helix-like DNA-binding domain superfamily/Winged helix DNA-binding domain"/>
    <property type="match status" value="1"/>
</dbReference>
<gene>
    <name evidence="7" type="ORF">AT728_22040</name>
</gene>
<dbReference type="SUPFAM" id="SSF88946">
    <property type="entry name" value="Sigma2 domain of RNA polymerase sigma factors"/>
    <property type="match status" value="1"/>
</dbReference>
<name>A0A0W7X922_9ACTN</name>
<dbReference type="InterPro" id="IPR039425">
    <property type="entry name" value="RNA_pol_sigma-70-like"/>
</dbReference>
<evidence type="ECO:0000256" key="5">
    <source>
        <dbReference type="ARBA" id="ARBA00023163"/>
    </source>
</evidence>
<dbReference type="SUPFAM" id="SSF88659">
    <property type="entry name" value="Sigma3 and sigma4 domains of RNA polymerase sigma factors"/>
    <property type="match status" value="1"/>
</dbReference>
<evidence type="ECO:0000259" key="6">
    <source>
        <dbReference type="Pfam" id="PF08281"/>
    </source>
</evidence>
<keyword evidence="2" id="KW-0805">Transcription regulation</keyword>
<dbReference type="Proteomes" id="UP000054804">
    <property type="component" value="Unassembled WGS sequence"/>
</dbReference>
<dbReference type="AlphaFoldDB" id="A0A0W7X922"/>
<dbReference type="EMBL" id="LOCL01000028">
    <property type="protein sequence ID" value="KUF19223.1"/>
    <property type="molecule type" value="Genomic_DNA"/>
</dbReference>
<dbReference type="InterPro" id="IPR013324">
    <property type="entry name" value="RNA_pol_sigma_r3/r4-like"/>
</dbReference>
<keyword evidence="8" id="KW-1185">Reference proteome</keyword>
<organism evidence="7 8">
    <name type="scientific">Streptomyces silvensis</name>
    <dbReference type="NCBI Taxonomy" id="1765722"/>
    <lineage>
        <taxon>Bacteria</taxon>
        <taxon>Bacillati</taxon>
        <taxon>Actinomycetota</taxon>
        <taxon>Actinomycetes</taxon>
        <taxon>Kitasatosporales</taxon>
        <taxon>Streptomycetaceae</taxon>
        <taxon>Streptomyces</taxon>
    </lineage>
</organism>
<reference evidence="7 8" key="1">
    <citation type="submission" date="2015-12" db="EMBL/GenBank/DDBJ databases">
        <title>Draft genome sequence of Streptomyces silvensis ATCC 53525, a producer of novel hormone antagonists.</title>
        <authorList>
            <person name="Johnston C.W."/>
            <person name="Li Y."/>
            <person name="Magarvey N.A."/>
        </authorList>
    </citation>
    <scope>NUCLEOTIDE SEQUENCE [LARGE SCALE GENOMIC DNA]</scope>
    <source>
        <strain evidence="7 8">ATCC 53525</strain>
    </source>
</reference>
<dbReference type="PANTHER" id="PTHR43133:SF8">
    <property type="entry name" value="RNA POLYMERASE SIGMA FACTOR HI_1459-RELATED"/>
    <property type="match status" value="1"/>
</dbReference>
<dbReference type="Pfam" id="PF08281">
    <property type="entry name" value="Sigma70_r4_2"/>
    <property type="match status" value="1"/>
</dbReference>
<evidence type="ECO:0000256" key="3">
    <source>
        <dbReference type="ARBA" id="ARBA00023082"/>
    </source>
</evidence>
<dbReference type="GO" id="GO:0016987">
    <property type="term" value="F:sigma factor activity"/>
    <property type="evidence" value="ECO:0007669"/>
    <property type="project" value="UniProtKB-KW"/>
</dbReference>
<sequence>MEGEPEGYAAFFAHQYPRVVAMLIAYRGFAPEIAEDSAAEAMTRLIPQWGKVEMPQAWVRTVALRVACHLAKKQQTGPLSKEPVDEKASADLAAVELALIAGSVVAALPRRQQEVMTLTLVDMTPSEIADVLGCTPEQARGNLAHARRALRSAIHREEAADGPDAQRA</sequence>